<dbReference type="Proteomes" id="UP001169764">
    <property type="component" value="Unassembled WGS sequence"/>
</dbReference>
<dbReference type="InterPro" id="IPR058247">
    <property type="entry name" value="DUF1453"/>
</dbReference>
<dbReference type="RefSeq" id="WP_303539978.1">
    <property type="nucleotide sequence ID" value="NZ_JAUOTP010000002.1"/>
</dbReference>
<sequence length="170" mass="18660">MPHFSQQTITYIITGCVIALVMLVRLRGMKRASRLRLETLWIIPALFGLAFAVGVYEAPPPTALGWLWLALAAAAGALLGWQRGKLMKISVDPDTHQLNKQNSPAAILFIVLLLVARQGLRYEAAQAGINLLKITGILFAFGFGLLTATRAEMFVRARRLLDQARAPRPA</sequence>
<comment type="caution">
    <text evidence="2">The sequence shown here is derived from an EMBL/GenBank/DDBJ whole genome shotgun (WGS) entry which is preliminary data.</text>
</comment>
<keyword evidence="1" id="KW-0812">Transmembrane</keyword>
<keyword evidence="1" id="KW-0472">Membrane</keyword>
<feature type="transmembrane region" description="Helical" evidence="1">
    <location>
        <begin position="102"/>
        <end position="119"/>
    </location>
</feature>
<evidence type="ECO:0000313" key="2">
    <source>
        <dbReference type="EMBL" id="MDO6413476.1"/>
    </source>
</evidence>
<keyword evidence="1" id="KW-1133">Transmembrane helix</keyword>
<name>A0ABT8Y564_9SPHN</name>
<accession>A0ABT8Y564</accession>
<keyword evidence="3" id="KW-1185">Reference proteome</keyword>
<dbReference type="EMBL" id="JAUOTP010000002">
    <property type="protein sequence ID" value="MDO6413476.1"/>
    <property type="molecule type" value="Genomic_DNA"/>
</dbReference>
<reference evidence="2" key="1">
    <citation type="submission" date="2023-07" db="EMBL/GenBank/DDBJ databases">
        <authorList>
            <person name="Kim M."/>
        </authorList>
    </citation>
    <scope>NUCLEOTIDE SEQUENCE</scope>
    <source>
        <strain evidence="2">BIUV-7</strain>
    </source>
</reference>
<dbReference type="Pfam" id="PF07301">
    <property type="entry name" value="DUF1453"/>
    <property type="match status" value="1"/>
</dbReference>
<organism evidence="2 3">
    <name type="scientific">Sphingomonas natans</name>
    <dbReference type="NCBI Taxonomy" id="3063330"/>
    <lineage>
        <taxon>Bacteria</taxon>
        <taxon>Pseudomonadati</taxon>
        <taxon>Pseudomonadota</taxon>
        <taxon>Alphaproteobacteria</taxon>
        <taxon>Sphingomonadales</taxon>
        <taxon>Sphingomonadaceae</taxon>
        <taxon>Sphingomonas</taxon>
    </lineage>
</organism>
<feature type="transmembrane region" description="Helical" evidence="1">
    <location>
        <begin position="131"/>
        <end position="149"/>
    </location>
</feature>
<evidence type="ECO:0000313" key="3">
    <source>
        <dbReference type="Proteomes" id="UP001169764"/>
    </source>
</evidence>
<proteinExistence type="predicted"/>
<protein>
    <submittedName>
        <fullName evidence="2">DUF1453 family protein</fullName>
    </submittedName>
</protein>
<evidence type="ECO:0000256" key="1">
    <source>
        <dbReference type="SAM" id="Phobius"/>
    </source>
</evidence>
<feature type="transmembrane region" description="Helical" evidence="1">
    <location>
        <begin position="62"/>
        <end position="81"/>
    </location>
</feature>
<feature type="transmembrane region" description="Helical" evidence="1">
    <location>
        <begin position="38"/>
        <end position="56"/>
    </location>
</feature>
<feature type="transmembrane region" description="Helical" evidence="1">
    <location>
        <begin position="6"/>
        <end position="26"/>
    </location>
</feature>
<gene>
    <name evidence="2" type="ORF">Q4F19_03685</name>
</gene>